<gene>
    <name evidence="1" type="ORF">SY1_22270</name>
</gene>
<reference evidence="1 2" key="2">
    <citation type="submission" date="2010-03" db="EMBL/GenBank/DDBJ databases">
        <authorList>
            <person name="Pajon A."/>
        </authorList>
    </citation>
    <scope>NUCLEOTIDE SEQUENCE [LARGE SCALE GENOMIC DNA]</scope>
    <source>
        <strain evidence="1 2">SGP1</strain>
    </source>
</reference>
<dbReference type="AlphaFoldDB" id="A0AB94IZ04"/>
<dbReference type="KEGG" id="sbr:SY1_22270"/>
<sequence>MTLAQVAEREALYRLIDQLPDRQTPLVVDFVRRLLDVDDEPLTPDELRQLETSNAQIDANEFCTLEEAERRLMALP</sequence>
<evidence type="ECO:0000313" key="1">
    <source>
        <dbReference type="EMBL" id="CBL28927.1"/>
    </source>
</evidence>
<accession>A0AB94IZ04</accession>
<organism evidence="1 2">
    <name type="scientific">Fretibacterium fastidiosum</name>
    <dbReference type="NCBI Taxonomy" id="651822"/>
    <lineage>
        <taxon>Bacteria</taxon>
        <taxon>Thermotogati</taxon>
        <taxon>Synergistota</taxon>
        <taxon>Synergistia</taxon>
        <taxon>Synergistales</taxon>
        <taxon>Aminobacteriaceae</taxon>
        <taxon>Fretibacterium</taxon>
    </lineage>
</organism>
<name>A0AB94IZ04_9BACT</name>
<proteinExistence type="predicted"/>
<dbReference type="Proteomes" id="UP000008957">
    <property type="component" value="Chromosome"/>
</dbReference>
<protein>
    <recommendedName>
        <fullName evidence="3">Addiction module component</fullName>
    </recommendedName>
</protein>
<evidence type="ECO:0008006" key="3">
    <source>
        <dbReference type="Google" id="ProtNLM"/>
    </source>
</evidence>
<keyword evidence="2" id="KW-1185">Reference proteome</keyword>
<reference evidence="2" key="1">
    <citation type="submission" date="2010-03" db="EMBL/GenBank/DDBJ databases">
        <title>The genome sequence of Synergistetes sp. SGP1.</title>
        <authorList>
            <consortium name="metaHIT consortium -- http://www.metahit.eu/"/>
            <person name="Pajon A."/>
            <person name="Turner K."/>
            <person name="Parkhill J."/>
            <person name="Wade W."/>
            <person name="Vartoukian S."/>
        </authorList>
    </citation>
    <scope>NUCLEOTIDE SEQUENCE [LARGE SCALE GENOMIC DNA]</scope>
    <source>
        <strain evidence="2">SGP1</strain>
    </source>
</reference>
<dbReference type="EMBL" id="FP929056">
    <property type="protein sequence ID" value="CBL28927.1"/>
    <property type="molecule type" value="Genomic_DNA"/>
</dbReference>
<evidence type="ECO:0000313" key="2">
    <source>
        <dbReference type="Proteomes" id="UP000008957"/>
    </source>
</evidence>